<feature type="domain" description="FAD-binding PCMH-type" evidence="14">
    <location>
        <begin position="1"/>
        <end position="153"/>
    </location>
</feature>
<feature type="binding site" evidence="13">
    <location>
        <position position="549"/>
    </location>
    <ligand>
        <name>Mo-molybdopterin</name>
        <dbReference type="ChEBI" id="CHEBI:71302"/>
    </ligand>
    <ligandPart>
        <name>Mo</name>
        <dbReference type="ChEBI" id="CHEBI:28685"/>
    </ligandPart>
</feature>
<dbReference type="PANTHER" id="PTHR45444:SF3">
    <property type="entry name" value="XANTHINE DEHYDROGENASE"/>
    <property type="match status" value="1"/>
</dbReference>
<keyword evidence="9" id="KW-0408">Iron</keyword>
<dbReference type="InterPro" id="IPR037165">
    <property type="entry name" value="AldOxase/xan_DH_Mopterin-bd_sf"/>
</dbReference>
<evidence type="ECO:0000256" key="3">
    <source>
        <dbReference type="ARBA" id="ARBA00022505"/>
    </source>
</evidence>
<dbReference type="SUPFAM" id="SSF54665">
    <property type="entry name" value="CO dehydrogenase molybdoprotein N-domain-like"/>
    <property type="match status" value="1"/>
</dbReference>
<dbReference type="InterPro" id="IPR036318">
    <property type="entry name" value="FAD-bd_PCMH-like_sf"/>
</dbReference>
<dbReference type="InterPro" id="IPR046867">
    <property type="entry name" value="AldOxase/xan_DH_MoCoBD2"/>
</dbReference>
<dbReference type="Gene3D" id="3.90.1170.50">
    <property type="entry name" value="Aldehyde oxidase/xanthine dehydrogenase, a/b hammerhead"/>
    <property type="match status" value="1"/>
</dbReference>
<dbReference type="InterPro" id="IPR016167">
    <property type="entry name" value="FAD-bd_PCMH_sub1"/>
</dbReference>
<comment type="similarity">
    <text evidence="2">Belongs to the xanthine dehydrogenase family.</text>
</comment>
<dbReference type="InterPro" id="IPR016166">
    <property type="entry name" value="FAD-bd_PCMH"/>
</dbReference>
<dbReference type="PROSITE" id="PS00559">
    <property type="entry name" value="MOLYBDOPTERIN_EUK"/>
    <property type="match status" value="1"/>
</dbReference>
<evidence type="ECO:0000256" key="8">
    <source>
        <dbReference type="ARBA" id="ARBA00023002"/>
    </source>
</evidence>
<evidence type="ECO:0000313" key="16">
    <source>
        <dbReference type="Proteomes" id="UP001163046"/>
    </source>
</evidence>
<evidence type="ECO:0000256" key="7">
    <source>
        <dbReference type="ARBA" id="ARBA00022827"/>
    </source>
</evidence>
<evidence type="ECO:0000259" key="14">
    <source>
        <dbReference type="PROSITE" id="PS51387"/>
    </source>
</evidence>
<dbReference type="FunFam" id="3.90.1170.50:FF:000001">
    <property type="entry name" value="Aldehyde oxidase 1"/>
    <property type="match status" value="1"/>
</dbReference>
<keyword evidence="10" id="KW-0411">Iron-sulfur</keyword>
<evidence type="ECO:0000256" key="10">
    <source>
        <dbReference type="ARBA" id="ARBA00023014"/>
    </source>
</evidence>
<dbReference type="Pfam" id="PF02738">
    <property type="entry name" value="MoCoBD_1"/>
    <property type="match status" value="1"/>
</dbReference>
<dbReference type="Gene3D" id="3.30.465.10">
    <property type="match status" value="1"/>
</dbReference>
<gene>
    <name evidence="15" type="ORF">OS493_012665</name>
</gene>
<evidence type="ECO:0000256" key="13">
    <source>
        <dbReference type="PIRSR" id="PIRSR000127-3"/>
    </source>
</evidence>
<dbReference type="AlphaFoldDB" id="A0A9X0CY67"/>
<keyword evidence="4" id="KW-0285">Flavoprotein</keyword>
<accession>A0A9X0CY67</accession>
<reference evidence="15" key="1">
    <citation type="submission" date="2023-01" db="EMBL/GenBank/DDBJ databases">
        <title>Genome assembly of the deep-sea coral Lophelia pertusa.</title>
        <authorList>
            <person name="Herrera S."/>
            <person name="Cordes E."/>
        </authorList>
    </citation>
    <scope>NUCLEOTIDE SEQUENCE</scope>
    <source>
        <strain evidence="15">USNM1676648</strain>
        <tissue evidence="15">Polyp</tissue>
    </source>
</reference>
<evidence type="ECO:0000256" key="2">
    <source>
        <dbReference type="ARBA" id="ARBA00006849"/>
    </source>
</evidence>
<feature type="binding site" evidence="13">
    <location>
        <position position="842"/>
    </location>
    <ligand>
        <name>Mo-molybdopterin</name>
        <dbReference type="ChEBI" id="CHEBI:71302"/>
    </ligand>
    <ligandPart>
        <name>Mo</name>
        <dbReference type="ChEBI" id="CHEBI:28685"/>
    </ligandPart>
</feature>
<keyword evidence="5" id="KW-0001">2Fe-2S</keyword>
<comment type="caution">
    <text evidence="15">The sequence shown here is derived from an EMBL/GenBank/DDBJ whole genome shotgun (WGS) entry which is preliminary data.</text>
</comment>
<keyword evidence="16" id="KW-1185">Reference proteome</keyword>
<evidence type="ECO:0000313" key="15">
    <source>
        <dbReference type="EMBL" id="KAJ7379905.1"/>
    </source>
</evidence>
<feature type="binding site" evidence="12">
    <location>
        <position position="174"/>
    </location>
    <ligand>
        <name>FAD</name>
        <dbReference type="ChEBI" id="CHEBI:57692"/>
    </ligand>
</feature>
<dbReference type="InterPro" id="IPR016169">
    <property type="entry name" value="FAD-bd_PCMH_sub2"/>
</dbReference>
<dbReference type="EMBL" id="MU826355">
    <property type="protein sequence ID" value="KAJ7379905.1"/>
    <property type="molecule type" value="Genomic_DNA"/>
</dbReference>
<dbReference type="FunFam" id="3.30.365.10:FF:000003">
    <property type="entry name" value="Aldehyde oxidase 1"/>
    <property type="match status" value="1"/>
</dbReference>
<dbReference type="InterPro" id="IPR016208">
    <property type="entry name" value="Ald_Oxase/xanthine_DH-like"/>
</dbReference>
<dbReference type="Pfam" id="PF01315">
    <property type="entry name" value="Ald_Xan_dh_C"/>
    <property type="match status" value="1"/>
</dbReference>
<dbReference type="InterPro" id="IPR000674">
    <property type="entry name" value="Ald_Oxase/Xan_DH_a/b"/>
</dbReference>
<keyword evidence="7 12" id="KW-0274">FAD</keyword>
<dbReference type="Gene3D" id="3.30.43.10">
    <property type="entry name" value="Uridine Diphospho-n-acetylenolpyruvylglucosamine Reductase, domain 2"/>
    <property type="match status" value="1"/>
</dbReference>
<protein>
    <recommendedName>
        <fullName evidence="14">FAD-binding PCMH-type domain-containing protein</fullName>
    </recommendedName>
</protein>
<dbReference type="InterPro" id="IPR022407">
    <property type="entry name" value="OxRdtase_Mopterin_BS"/>
</dbReference>
<evidence type="ECO:0000256" key="12">
    <source>
        <dbReference type="PIRSR" id="PIRSR000127-2"/>
    </source>
</evidence>
<dbReference type="SUPFAM" id="SSF56176">
    <property type="entry name" value="FAD-binding/transporter-associated domain-like"/>
    <property type="match status" value="1"/>
</dbReference>
<dbReference type="OrthoDB" id="8300278at2759"/>
<organism evidence="15 16">
    <name type="scientific">Desmophyllum pertusum</name>
    <dbReference type="NCBI Taxonomy" id="174260"/>
    <lineage>
        <taxon>Eukaryota</taxon>
        <taxon>Metazoa</taxon>
        <taxon>Cnidaria</taxon>
        <taxon>Anthozoa</taxon>
        <taxon>Hexacorallia</taxon>
        <taxon>Scleractinia</taxon>
        <taxon>Caryophylliina</taxon>
        <taxon>Caryophylliidae</taxon>
        <taxon>Desmophyllum</taxon>
    </lineage>
</organism>
<dbReference type="GO" id="GO:0051537">
    <property type="term" value="F:2 iron, 2 sulfur cluster binding"/>
    <property type="evidence" value="ECO:0007669"/>
    <property type="project" value="UniProtKB-KW"/>
</dbReference>
<dbReference type="GO" id="GO:0005506">
    <property type="term" value="F:iron ion binding"/>
    <property type="evidence" value="ECO:0007669"/>
    <property type="project" value="InterPro"/>
</dbReference>
<dbReference type="InterPro" id="IPR036856">
    <property type="entry name" value="Ald_Oxase/Xan_DH_a/b_sf"/>
</dbReference>
<evidence type="ECO:0000256" key="4">
    <source>
        <dbReference type="ARBA" id="ARBA00022630"/>
    </source>
</evidence>
<feature type="binding site" evidence="12">
    <location>
        <position position="109"/>
    </location>
    <ligand>
        <name>FAD</name>
        <dbReference type="ChEBI" id="CHEBI:57692"/>
    </ligand>
</feature>
<dbReference type="SUPFAM" id="SSF56003">
    <property type="entry name" value="Molybdenum cofactor-binding domain"/>
    <property type="match status" value="1"/>
</dbReference>
<comment type="cofactor">
    <cofactor evidence="1 12">
        <name>FAD</name>
        <dbReference type="ChEBI" id="CHEBI:57692"/>
    </cofactor>
</comment>
<dbReference type="GO" id="GO:0043546">
    <property type="term" value="F:molybdopterin cofactor binding"/>
    <property type="evidence" value="ECO:0007669"/>
    <property type="project" value="InterPro"/>
</dbReference>
<dbReference type="SMART" id="SM01008">
    <property type="entry name" value="Ald_Xan_dh_C"/>
    <property type="match status" value="1"/>
</dbReference>
<dbReference type="InterPro" id="IPR002346">
    <property type="entry name" value="Mopterin_DH_FAD-bd"/>
</dbReference>
<keyword evidence="8" id="KW-0560">Oxidoreductase</keyword>
<feature type="binding site" evidence="12">
    <location>
        <position position="584"/>
    </location>
    <ligand>
        <name>substrate</name>
    </ligand>
</feature>
<evidence type="ECO:0000256" key="1">
    <source>
        <dbReference type="ARBA" id="ARBA00001974"/>
    </source>
</evidence>
<keyword evidence="3 13" id="KW-0500">Molybdenum</keyword>
<dbReference type="InterPro" id="IPR008274">
    <property type="entry name" value="AldOxase/xan_DH_MoCoBD1"/>
</dbReference>
<feature type="binding site" evidence="13">
    <location>
        <position position="694"/>
    </location>
    <ligand>
        <name>Mo-molybdopterin</name>
        <dbReference type="ChEBI" id="CHEBI:71302"/>
    </ligand>
    <ligandPart>
        <name>Mo</name>
        <dbReference type="ChEBI" id="CHEBI:28685"/>
    </ligandPart>
</feature>
<dbReference type="Pfam" id="PF00941">
    <property type="entry name" value="FAD_binding_5"/>
    <property type="match status" value="1"/>
</dbReference>
<dbReference type="FunFam" id="3.30.465.10:FF:000004">
    <property type="entry name" value="Xanthine dehydrogenase/oxidase"/>
    <property type="match status" value="1"/>
</dbReference>
<dbReference type="Pfam" id="PF20256">
    <property type="entry name" value="MoCoBD_2"/>
    <property type="match status" value="1"/>
</dbReference>
<dbReference type="GO" id="GO:0071949">
    <property type="term" value="F:FAD binding"/>
    <property type="evidence" value="ECO:0007669"/>
    <property type="project" value="InterPro"/>
</dbReference>
<feature type="binding site" evidence="13">
    <location>
        <position position="580"/>
    </location>
    <ligand>
        <name>Mo-molybdopterin</name>
        <dbReference type="ChEBI" id="CHEBI:71302"/>
    </ligand>
    <ligandPart>
        <name>Mo</name>
        <dbReference type="ChEBI" id="CHEBI:28685"/>
    </ligandPart>
</feature>
<evidence type="ECO:0000256" key="9">
    <source>
        <dbReference type="ARBA" id="ARBA00023004"/>
    </source>
</evidence>
<dbReference type="PIRSF" id="PIRSF000127">
    <property type="entry name" value="Xanthine_DH"/>
    <property type="match status" value="1"/>
</dbReference>
<dbReference type="GO" id="GO:0016491">
    <property type="term" value="F:oxidoreductase activity"/>
    <property type="evidence" value="ECO:0007669"/>
    <property type="project" value="UniProtKB-KW"/>
</dbReference>
<sequence>MVGIEMKFKNQNYPILIAPTHIPELNAVEHTKDGIKFGASVTLTDLEDVLNEACDSMPGTILCCRSSRQKYKTRWFTAILHMLKWFAGHQIRNVGAIGGNIMTASPISDLNPVFYGGKVHPDISCHWRKNKKGKNWMRISSLVTEEQFYIQVKFWWILSFHLQKSMNMYSPSNKLVDVKMIIAIVNTGMRVLFEKQTNASSWKIKRLQFQFRRLGSHNSHGCENLKGPKWQLKICRSPPGAPGGQVEYRRSLATSFFFKFYLNVSLQLSNEEAAHVADIPKSFVSGTGHFHRDVTFSTQTFQILNTHFTLTVSDRPVNNLPLNLTERGYYFWPHLPRLYCRRKVPKDQTIEDVVGRPVPHLAAAKQATGEAIYCDDIPKYAGELYLGAVFSKRAHAKILGVDASEALRLPGVKTFVGVDDVTGRNATGPVIFDEEVFASEKVTCVGQVIGAIVAETQAQAQEQPRCFLCFPSITTLFSKMEAIAAESFLEATPMCIQKGDLETGFAESDHVLEGEMRCGGQEHFYLETQATVAVPKGEDGEMELFVSTQNPMLTQKLVACALGVPANRIVVRTKRMGGGFGGKETRNCFLSNAVAVAAAKLGKPVRCMLDRDEDMMSTGTRHPFLVKYKVGFTANGKIKALDVKMYSNAGNSLDLSKGVMERALFHMENCYLIPNIRGLGYMCKTNVPSNTAFRGFGGPQGMMFAESWISDIAVTCGISQRQVRELNFYHEGDVTHFNQELASCHIKRIWDELVEKCNYEERKEQTESFNRENRWRKRGIALTPTKFGISFTALFMNQAGALVHVYTDGSVLLTHGGTEMGQGLHTKWCSTNTVANTSPTSASASSDHMNGMAVKVNSAQLFKESEYKMRFVFAIISILLLFQPDVSLSCDTANWWGSFDREGWSVCPNDKTYLTGFWRNDPAGDNGIQLLEEGSCCAASDASFANQPATCRNANWVQTLDG</sequence>
<evidence type="ECO:0000256" key="11">
    <source>
        <dbReference type="ARBA" id="ARBA00034078"/>
    </source>
</evidence>
<dbReference type="PROSITE" id="PS51387">
    <property type="entry name" value="FAD_PCMH"/>
    <property type="match status" value="1"/>
</dbReference>
<proteinExistence type="inferred from homology"/>
<dbReference type="Proteomes" id="UP001163046">
    <property type="component" value="Unassembled WGS sequence"/>
</dbReference>
<evidence type="ECO:0000256" key="6">
    <source>
        <dbReference type="ARBA" id="ARBA00022723"/>
    </source>
</evidence>
<feature type="binding site" evidence="12">
    <location>
        <position position="696"/>
    </location>
    <ligand>
        <name>substrate</name>
    </ligand>
</feature>
<comment type="cofactor">
    <cofactor evidence="13">
        <name>Mo-molybdopterin</name>
        <dbReference type="ChEBI" id="CHEBI:71302"/>
    </cofactor>
    <text evidence="13">Binds 1 Mo-molybdopterin (Mo-MPT) cofactor per subunit.</text>
</comment>
<dbReference type="Gene3D" id="3.30.390.50">
    <property type="entry name" value="CO dehydrogenase flavoprotein, C-terminal domain"/>
    <property type="match status" value="1"/>
</dbReference>
<dbReference type="InterPro" id="IPR036683">
    <property type="entry name" value="CO_DH_flav_C_dom_sf"/>
</dbReference>
<feature type="binding site" evidence="12">
    <location>
        <position position="86"/>
    </location>
    <ligand>
        <name>FAD</name>
        <dbReference type="ChEBI" id="CHEBI:57692"/>
    </ligand>
</feature>
<dbReference type="SUPFAM" id="SSF55447">
    <property type="entry name" value="CO dehydrogenase flavoprotein C-terminal domain-like"/>
    <property type="match status" value="1"/>
</dbReference>
<name>A0A9X0CY67_9CNID</name>
<feature type="binding site" evidence="12">
    <location>
        <position position="662"/>
    </location>
    <ligand>
        <name>substrate</name>
    </ligand>
</feature>
<feature type="binding site" evidence="12">
    <location>
        <position position="792"/>
    </location>
    <ligand>
        <name>substrate</name>
    </ligand>
</feature>
<evidence type="ECO:0000256" key="5">
    <source>
        <dbReference type="ARBA" id="ARBA00022714"/>
    </source>
</evidence>
<dbReference type="FunFam" id="3.30.365.10:FF:000001">
    <property type="entry name" value="Xanthine dehydrogenase oxidase"/>
    <property type="match status" value="1"/>
</dbReference>
<comment type="cofactor">
    <cofactor evidence="11">
        <name>[2Fe-2S] cluster</name>
        <dbReference type="ChEBI" id="CHEBI:190135"/>
    </cofactor>
</comment>
<dbReference type="Gene3D" id="3.30.365.10">
    <property type="entry name" value="Aldehyde oxidase/xanthine dehydrogenase, molybdopterin binding domain"/>
    <property type="match status" value="3"/>
</dbReference>
<keyword evidence="6 13" id="KW-0479">Metal-binding</keyword>
<dbReference type="PANTHER" id="PTHR45444">
    <property type="entry name" value="XANTHINE DEHYDROGENASE"/>
    <property type="match status" value="1"/>
</dbReference>